<evidence type="ECO:0000256" key="1">
    <source>
        <dbReference type="SAM" id="MobiDB-lite"/>
    </source>
</evidence>
<name>A0ABR3VSN7_9PEZI</name>
<dbReference type="InterPro" id="IPR053226">
    <property type="entry name" value="Pyrrolopyrazine_biosynth_F"/>
</dbReference>
<sequence length="373" mass="41220">MAPPIFVATHPRACSTAFERVFMTRRDVLNCVHEPFGDAFYYGPERLSSRFANDPAAREASGCSQTTYADIVNRIDELAKQDKRVFIKDMAYYLSPEGGAPAARAPSLLNKGVKGSAQPGTHQPNGDRGSVQTNGTGGHGDEGAGNDDDDHDDDEAGNPTVLPTERLRKYHFAFLIRHPRRAIPSYFRCTVPPLDEVTKFHNFMPSEAGYAELRRLFDYLQDRGIVGPDRVAGPGSLGGPGEGGANGTDRSEGGGVPILVIDADDLLDKPAAVIETFCRSVGIAYTPDMLRWEDEENQQYAARVFEKWNGFHDDVLGSTYLKPRGHAAKEVTVAEENEEWKRKFGEEAQKIIRKCVDDNTPDYEYLKSFAIKV</sequence>
<feature type="compositionally biased region" description="Gly residues" evidence="1">
    <location>
        <begin position="235"/>
        <end position="246"/>
    </location>
</feature>
<dbReference type="PANTHER" id="PTHR48419">
    <property type="entry name" value="SULFOTRANSFERASE DOMAIN-CONTAINING PROTEIN"/>
    <property type="match status" value="1"/>
</dbReference>
<dbReference type="Gene3D" id="3.40.50.300">
    <property type="entry name" value="P-loop containing nucleotide triphosphate hydrolases"/>
    <property type="match status" value="1"/>
</dbReference>
<feature type="compositionally biased region" description="Acidic residues" evidence="1">
    <location>
        <begin position="144"/>
        <end position="156"/>
    </location>
</feature>
<reference evidence="2 3" key="1">
    <citation type="journal article" date="2024" name="Commun. Biol.">
        <title>Comparative genomic analysis of thermophilic fungi reveals convergent evolutionary adaptations and gene losses.</title>
        <authorList>
            <person name="Steindorff A.S."/>
            <person name="Aguilar-Pontes M.V."/>
            <person name="Robinson A.J."/>
            <person name="Andreopoulos B."/>
            <person name="LaButti K."/>
            <person name="Kuo A."/>
            <person name="Mondo S."/>
            <person name="Riley R."/>
            <person name="Otillar R."/>
            <person name="Haridas S."/>
            <person name="Lipzen A."/>
            <person name="Grimwood J."/>
            <person name="Schmutz J."/>
            <person name="Clum A."/>
            <person name="Reid I.D."/>
            <person name="Moisan M.C."/>
            <person name="Butler G."/>
            <person name="Nguyen T.T.M."/>
            <person name="Dewar K."/>
            <person name="Conant G."/>
            <person name="Drula E."/>
            <person name="Henrissat B."/>
            <person name="Hansel C."/>
            <person name="Singer S."/>
            <person name="Hutchinson M.I."/>
            <person name="de Vries R.P."/>
            <person name="Natvig D.O."/>
            <person name="Powell A.J."/>
            <person name="Tsang A."/>
            <person name="Grigoriev I.V."/>
        </authorList>
    </citation>
    <scope>NUCLEOTIDE SEQUENCE [LARGE SCALE GENOMIC DNA]</scope>
    <source>
        <strain evidence="2 3">ATCC 24622</strain>
    </source>
</reference>
<dbReference type="Proteomes" id="UP001586593">
    <property type="component" value="Unassembled WGS sequence"/>
</dbReference>
<dbReference type="PANTHER" id="PTHR48419:SF1">
    <property type="entry name" value="SULFOTRANSFERASE DOMAIN-CONTAINING PROTEIN"/>
    <property type="match status" value="1"/>
</dbReference>
<evidence type="ECO:0008006" key="4">
    <source>
        <dbReference type="Google" id="ProtNLM"/>
    </source>
</evidence>
<protein>
    <recommendedName>
        <fullName evidence="4">P-loop containing nucleoside triphosphate hydrolase protein</fullName>
    </recommendedName>
</protein>
<dbReference type="EMBL" id="JAZHXJ010001542">
    <property type="protein sequence ID" value="KAL1844680.1"/>
    <property type="molecule type" value="Genomic_DNA"/>
</dbReference>
<feature type="region of interest" description="Disordered" evidence="1">
    <location>
        <begin position="104"/>
        <end position="162"/>
    </location>
</feature>
<keyword evidence="3" id="KW-1185">Reference proteome</keyword>
<evidence type="ECO:0000313" key="3">
    <source>
        <dbReference type="Proteomes" id="UP001586593"/>
    </source>
</evidence>
<evidence type="ECO:0000313" key="2">
    <source>
        <dbReference type="EMBL" id="KAL1844680.1"/>
    </source>
</evidence>
<comment type="caution">
    <text evidence="2">The sequence shown here is derived from an EMBL/GenBank/DDBJ whole genome shotgun (WGS) entry which is preliminary data.</text>
</comment>
<dbReference type="InterPro" id="IPR027417">
    <property type="entry name" value="P-loop_NTPase"/>
</dbReference>
<organism evidence="2 3">
    <name type="scientific">Phialemonium thermophilum</name>
    <dbReference type="NCBI Taxonomy" id="223376"/>
    <lineage>
        <taxon>Eukaryota</taxon>
        <taxon>Fungi</taxon>
        <taxon>Dikarya</taxon>
        <taxon>Ascomycota</taxon>
        <taxon>Pezizomycotina</taxon>
        <taxon>Sordariomycetes</taxon>
        <taxon>Sordariomycetidae</taxon>
        <taxon>Cephalothecales</taxon>
        <taxon>Cephalothecaceae</taxon>
        <taxon>Phialemonium</taxon>
    </lineage>
</organism>
<feature type="region of interest" description="Disordered" evidence="1">
    <location>
        <begin position="230"/>
        <end position="252"/>
    </location>
</feature>
<gene>
    <name evidence="2" type="ORF">VTK73DRAFT_2043</name>
</gene>
<proteinExistence type="predicted"/>
<dbReference type="SUPFAM" id="SSF52540">
    <property type="entry name" value="P-loop containing nucleoside triphosphate hydrolases"/>
    <property type="match status" value="1"/>
</dbReference>
<accession>A0ABR3VSN7</accession>